<evidence type="ECO:0000256" key="6">
    <source>
        <dbReference type="ARBA" id="ARBA00023136"/>
    </source>
</evidence>
<keyword evidence="6 8" id="KW-0472">Membrane</keyword>
<keyword evidence="7" id="KW-0813">Transport</keyword>
<dbReference type="AlphaFoldDB" id="A0A5C8GK69"/>
<dbReference type="Proteomes" id="UP000321612">
    <property type="component" value="Unassembled WGS sequence"/>
</dbReference>
<dbReference type="Pfam" id="PF02472">
    <property type="entry name" value="ExbD"/>
    <property type="match status" value="1"/>
</dbReference>
<keyword evidence="5 8" id="KW-1133">Transmembrane helix</keyword>
<reference evidence="10" key="1">
    <citation type="submission" date="2019-05" db="EMBL/GenBank/DDBJ databases">
        <title>Prevotella brunnea sp. nov., isolated from a wound of a patient.</title>
        <authorList>
            <person name="Buhl M."/>
        </authorList>
    </citation>
    <scope>NUCLEOTIDE SEQUENCE [LARGE SCALE GENOMIC DNA]</scope>
    <source>
        <strain evidence="10">A2672</strain>
    </source>
</reference>
<keyword evidence="10" id="KW-1185">Reference proteome</keyword>
<dbReference type="OrthoDB" id="9801500at2"/>
<organism evidence="9 10">
    <name type="scientific">Prevotella brunnea</name>
    <dbReference type="NCBI Taxonomy" id="2508867"/>
    <lineage>
        <taxon>Bacteria</taxon>
        <taxon>Pseudomonadati</taxon>
        <taxon>Bacteroidota</taxon>
        <taxon>Bacteroidia</taxon>
        <taxon>Bacteroidales</taxon>
        <taxon>Prevotellaceae</taxon>
        <taxon>Prevotella</taxon>
    </lineage>
</organism>
<evidence type="ECO:0000313" key="9">
    <source>
        <dbReference type="EMBL" id="TXJ62355.1"/>
    </source>
</evidence>
<dbReference type="GO" id="GO:0022857">
    <property type="term" value="F:transmembrane transporter activity"/>
    <property type="evidence" value="ECO:0007669"/>
    <property type="project" value="InterPro"/>
</dbReference>
<evidence type="ECO:0000256" key="1">
    <source>
        <dbReference type="ARBA" id="ARBA00004162"/>
    </source>
</evidence>
<comment type="similarity">
    <text evidence="2 7">Belongs to the ExbD/TolR family.</text>
</comment>
<keyword evidence="3" id="KW-1003">Cell membrane</keyword>
<dbReference type="EMBL" id="SDIK01000033">
    <property type="protein sequence ID" value="TXJ62355.1"/>
    <property type="molecule type" value="Genomic_DNA"/>
</dbReference>
<keyword evidence="7" id="KW-0653">Protein transport</keyword>
<evidence type="ECO:0000256" key="8">
    <source>
        <dbReference type="SAM" id="Phobius"/>
    </source>
</evidence>
<name>A0A5C8GK69_9BACT</name>
<dbReference type="PANTHER" id="PTHR30558">
    <property type="entry name" value="EXBD MEMBRANE COMPONENT OF PMF-DRIVEN MACROMOLECULE IMPORT SYSTEM"/>
    <property type="match status" value="1"/>
</dbReference>
<dbReference type="GO" id="GO:0005886">
    <property type="term" value="C:plasma membrane"/>
    <property type="evidence" value="ECO:0007669"/>
    <property type="project" value="UniProtKB-SubCell"/>
</dbReference>
<evidence type="ECO:0000256" key="2">
    <source>
        <dbReference type="ARBA" id="ARBA00005811"/>
    </source>
</evidence>
<evidence type="ECO:0000256" key="4">
    <source>
        <dbReference type="ARBA" id="ARBA00022692"/>
    </source>
</evidence>
<sequence length="175" mass="20199">MFHRKIRKVPGLNASSTADISFMLLIFFLVTTSMDIDKGITRQLPPIQKEKEQLPTSVSSNLVMKLYVTADDKLLLNDEPIKVTKLRSVVEKFIANRGKNHIIQLQTSREASYDAYFRVQSEIIAAYHVLRDKSSEDIYGKPYSLCDEEQQKLVNDKVPQRISEVYEFDKKGKRE</sequence>
<keyword evidence="4 7" id="KW-0812">Transmembrane</keyword>
<evidence type="ECO:0000256" key="5">
    <source>
        <dbReference type="ARBA" id="ARBA00022989"/>
    </source>
</evidence>
<evidence type="ECO:0000256" key="7">
    <source>
        <dbReference type="RuleBase" id="RU003879"/>
    </source>
</evidence>
<dbReference type="GO" id="GO:0015031">
    <property type="term" value="P:protein transport"/>
    <property type="evidence" value="ECO:0007669"/>
    <property type="project" value="UniProtKB-KW"/>
</dbReference>
<dbReference type="InterPro" id="IPR003400">
    <property type="entry name" value="ExbD"/>
</dbReference>
<comment type="subcellular location">
    <subcellularLocation>
        <location evidence="1">Cell membrane</location>
        <topology evidence="1">Single-pass membrane protein</topology>
    </subcellularLocation>
    <subcellularLocation>
        <location evidence="7">Cell membrane</location>
        <topology evidence="7">Single-pass type II membrane protein</topology>
    </subcellularLocation>
</comment>
<feature type="transmembrane region" description="Helical" evidence="8">
    <location>
        <begin position="12"/>
        <end position="30"/>
    </location>
</feature>
<evidence type="ECO:0000313" key="10">
    <source>
        <dbReference type="Proteomes" id="UP000321612"/>
    </source>
</evidence>
<protein>
    <submittedName>
        <fullName evidence="9">Biopolymer transporter ExbD</fullName>
    </submittedName>
</protein>
<gene>
    <name evidence="9" type="ORF">ETF27_04895</name>
</gene>
<comment type="caution">
    <text evidence="9">The sequence shown here is derived from an EMBL/GenBank/DDBJ whole genome shotgun (WGS) entry which is preliminary data.</text>
</comment>
<accession>A0A5C8GK69</accession>
<proteinExistence type="inferred from homology"/>
<dbReference type="PANTHER" id="PTHR30558:SF3">
    <property type="entry name" value="BIOPOLYMER TRANSPORT PROTEIN EXBD-RELATED"/>
    <property type="match status" value="1"/>
</dbReference>
<evidence type="ECO:0000256" key="3">
    <source>
        <dbReference type="ARBA" id="ARBA00022475"/>
    </source>
</evidence>